<dbReference type="HOGENOM" id="CLU_2811679_0_0_1"/>
<organism evidence="1 2">
    <name type="scientific">Homo sapiens</name>
    <name type="common">Human</name>
    <dbReference type="NCBI Taxonomy" id="9606"/>
    <lineage>
        <taxon>Eukaryota</taxon>
        <taxon>Metazoa</taxon>
        <taxon>Chordata</taxon>
        <taxon>Craniata</taxon>
        <taxon>Vertebrata</taxon>
        <taxon>Euteleostomi</taxon>
        <taxon>Mammalia</taxon>
        <taxon>Eutheria</taxon>
        <taxon>Euarchontoglires</taxon>
        <taxon>Primates</taxon>
        <taxon>Haplorrhini</taxon>
        <taxon>Catarrhini</taxon>
        <taxon>Hominidae</taxon>
        <taxon>Homo</taxon>
    </lineage>
</organism>
<dbReference type="HGNC" id="HGNC:14234">
    <property type="gene designation" value="NSD1"/>
</dbReference>
<sequence>MLELPGTSSSSTSQELPFRLALSCCPGWRRDSWAHSILLHQLELQ</sequence>
<accession>D6RG26</accession>
<reference evidence="1" key="5">
    <citation type="submission" date="2025-09" db="UniProtKB">
        <authorList>
            <consortium name="Ensembl"/>
        </authorList>
    </citation>
    <scope>IDENTIFICATION</scope>
</reference>
<dbReference type="EMBL" id="AC146507">
    <property type="status" value="NOT_ANNOTATED_CDS"/>
    <property type="molecule type" value="Genomic_DNA"/>
</dbReference>
<dbReference type="Antibodypedia" id="29208">
    <property type="antibodies" value="191 antibodies from 27 providers"/>
</dbReference>
<dbReference type="Ensembl" id="ENST00000511258.6">
    <property type="protein sequence ID" value="ENSP00000426428.2"/>
    <property type="gene ID" value="ENSG00000165671.22"/>
</dbReference>
<reference evidence="1" key="4">
    <citation type="submission" date="2025-08" db="UniProtKB">
        <authorList>
            <consortium name="Ensembl"/>
        </authorList>
    </citation>
    <scope>IDENTIFICATION</scope>
</reference>
<dbReference type="OpenTargets" id="ENSG00000165671"/>
<gene>
    <name evidence="1" type="primary">NSD1</name>
</gene>
<dbReference type="AlphaFoldDB" id="D6RG26"/>
<dbReference type="EMBL" id="AC027314">
    <property type="status" value="NOT_ANNOTATED_CDS"/>
    <property type="molecule type" value="Genomic_DNA"/>
</dbReference>
<dbReference type="Bgee" id="ENSG00000165671">
    <property type="expression patterns" value="Expressed in sural nerve and 161 other cell types or tissues"/>
</dbReference>
<keyword evidence="2" id="KW-1185">Reference proteome</keyword>
<evidence type="ECO:0000313" key="1">
    <source>
        <dbReference type="Ensembl" id="ENSP00000426428.2"/>
    </source>
</evidence>
<reference evidence="1 2" key="3">
    <citation type="journal article" date="2004" name="Nature">
        <title>Finishing the euchromatic sequence of the human genome.</title>
        <authorList>
            <consortium name="International Human Genome Sequencing Consortium"/>
        </authorList>
    </citation>
    <scope>NUCLEOTIDE SEQUENCE [LARGE SCALE GENOMIC DNA]</scope>
</reference>
<dbReference type="UCSC" id="uc063kbu.1">
    <property type="organism name" value="human"/>
</dbReference>
<dbReference type="ExpressionAtlas" id="D6RG26">
    <property type="expression patterns" value="baseline and differential"/>
</dbReference>
<reference evidence="1 2" key="1">
    <citation type="journal article" date="2001" name="Nature">
        <title>Initial sequencing and analysis of the human genome.</title>
        <authorList>
            <consortium name="International Human Genome Sequencing Consortium"/>
            <person name="Lander E.S."/>
            <person name="Linton L.M."/>
            <person name="Birren B."/>
            <person name="Nusbaum C."/>
            <person name="Zody M.C."/>
            <person name="Baldwin J."/>
            <person name="Devon K."/>
            <person name="Dewar K."/>
            <person name="Doyle M."/>
            <person name="FitzHugh W."/>
            <person name="Funke R."/>
            <person name="Gage D."/>
            <person name="Harris K."/>
            <person name="Heaford A."/>
            <person name="Howland J."/>
            <person name="Kann L."/>
            <person name="Lehoczky J."/>
            <person name="LeVine R."/>
            <person name="McEwan P."/>
            <person name="McKernan K."/>
            <person name="Meldrim J."/>
            <person name="Mesirov J.P."/>
            <person name="Miranda C."/>
            <person name="Morris W."/>
            <person name="Naylor J."/>
            <person name="Raymond C."/>
            <person name="Rosetti M."/>
            <person name="Santos R."/>
            <person name="Sheridan A."/>
            <person name="Sougnez C."/>
            <person name="Stange-Thomann N."/>
            <person name="Stojanovic N."/>
            <person name="Subramanian A."/>
            <person name="Wyman D."/>
            <person name="Rogers J."/>
            <person name="Sulston J."/>
            <person name="Ainscough R."/>
            <person name="Beck S."/>
            <person name="Bentley D."/>
            <person name="Burton J."/>
            <person name="Clee C."/>
            <person name="Carter N."/>
            <person name="Coulson A."/>
            <person name="Deadman R."/>
            <person name="Deloukas P."/>
            <person name="Dunham A."/>
            <person name="Dunham I."/>
            <person name="Durbin R."/>
            <person name="French L."/>
            <person name="Grafham D."/>
            <person name="Gregory S."/>
            <person name="Hubbard T."/>
            <person name="Humphray S."/>
            <person name="Hunt A."/>
            <person name="Jones M."/>
            <person name="Lloyd C."/>
            <person name="McMurray A."/>
            <person name="Matthews L."/>
            <person name="Mercer S."/>
            <person name="Milne S."/>
            <person name="Mullikin J.C."/>
            <person name="Mungall A."/>
            <person name="Plumb R."/>
            <person name="Ross M."/>
            <person name="Shownkeen R."/>
            <person name="Sims S."/>
            <person name="Waterston R.H."/>
            <person name="Wilson R.K."/>
            <person name="Hillier L.W."/>
            <person name="McPherson J.D."/>
            <person name="Marra M.A."/>
            <person name="Mardis E.R."/>
            <person name="Fulton L.A."/>
            <person name="Chinwalla A.T."/>
            <person name="Pepin K.H."/>
            <person name="Gish W.R."/>
            <person name="Chissoe S.L."/>
            <person name="Wendl M.C."/>
            <person name="Delehaunty K.D."/>
            <person name="Miner T.L."/>
            <person name="Delehaunty A."/>
            <person name="Kramer J.B."/>
            <person name="Cook L.L."/>
            <person name="Fulton R.S."/>
            <person name="Johnson D.L."/>
            <person name="Minx P.J."/>
            <person name="Clifton S.W."/>
            <person name="Hawkins T."/>
            <person name="Branscomb E."/>
            <person name="Predki P."/>
            <person name="Richardson P."/>
            <person name="Wenning S."/>
            <person name="Slezak T."/>
            <person name="Doggett N."/>
            <person name="Cheng J.F."/>
            <person name="Olsen A."/>
            <person name="Lucas S."/>
            <person name="Elkin C."/>
            <person name="Uberbacher E."/>
            <person name="Frazier M."/>
            <person name="Gibbs R.A."/>
            <person name="Muzny D.M."/>
            <person name="Scherer S.E."/>
            <person name="Bouck J.B."/>
            <person name="Sodergren E.J."/>
            <person name="Worley K.C."/>
            <person name="Rives C.M."/>
            <person name="Gorrell J.H."/>
            <person name="Metzker M.L."/>
            <person name="Naylor S.L."/>
            <person name="Kucherlapati R.S."/>
            <person name="Nelson D.L."/>
            <person name="Weinstock G.M."/>
            <person name="Sakaki Y."/>
            <person name="Fujiyama A."/>
            <person name="Hattori M."/>
            <person name="Yada T."/>
            <person name="Toyoda A."/>
            <person name="Itoh T."/>
            <person name="Kawagoe C."/>
            <person name="Watanabe H."/>
            <person name="Totoki Y."/>
            <person name="Taylor T."/>
            <person name="Weissenbach J."/>
            <person name="Heilig R."/>
            <person name="Saurin W."/>
            <person name="Artiguenave F."/>
            <person name="Brottier P."/>
            <person name="Bruls T."/>
            <person name="Pelletier E."/>
            <person name="Robert C."/>
            <person name="Wincker P."/>
            <person name="Smith D.R."/>
            <person name="Doucette-Stamm L."/>
            <person name="Rubenfield M."/>
            <person name="Weinstock K."/>
            <person name="Lee H.M."/>
            <person name="Dubois J."/>
            <person name="Rosenthal A."/>
            <person name="Platzer M."/>
            <person name="Nyakatura G."/>
            <person name="Taudien S."/>
            <person name="Rump A."/>
            <person name="Yang H."/>
            <person name="Yu J."/>
            <person name="Wang J."/>
            <person name="Huang G."/>
            <person name="Gu J."/>
            <person name="Hood L."/>
            <person name="Rowen L."/>
            <person name="Madan A."/>
            <person name="Qin S."/>
            <person name="Davis R.W."/>
            <person name="Federspiel N.A."/>
            <person name="Abola A.P."/>
            <person name="Proctor M.J."/>
            <person name="Myers R.M."/>
            <person name="Schmutz J."/>
            <person name="Dickson M."/>
            <person name="Grimwood J."/>
            <person name="Cox D.R."/>
            <person name="Olson M.V."/>
            <person name="Kaul R."/>
            <person name="Raymond C."/>
            <person name="Shimizu N."/>
            <person name="Kawasaki K."/>
            <person name="Minoshima S."/>
            <person name="Evans G.A."/>
            <person name="Athanasiou M."/>
            <person name="Schultz R."/>
            <person name="Roe B.A."/>
            <person name="Chen F."/>
            <person name="Pan H."/>
            <person name="Ramser J."/>
            <person name="Lehrach H."/>
            <person name="Reinhardt R."/>
            <person name="McCombie W.R."/>
            <person name="de la Bastide M."/>
            <person name="Dedhia N."/>
            <person name="Blocker H."/>
            <person name="Hornischer K."/>
            <person name="Nordsiek G."/>
            <person name="Agarwala R."/>
            <person name="Aravind L."/>
            <person name="Bailey J.A."/>
            <person name="Bateman A."/>
            <person name="Batzoglou S."/>
            <person name="Birney E."/>
            <person name="Bork P."/>
            <person name="Brown D.G."/>
            <person name="Burge C.B."/>
            <person name="Cerutti L."/>
            <person name="Chen H.C."/>
            <person name="Church D."/>
            <person name="Clamp M."/>
            <person name="Copley R.R."/>
            <person name="Doerks T."/>
            <person name="Eddy S.R."/>
            <person name="Eichler E.E."/>
            <person name="Furey T.S."/>
            <person name="Galagan J."/>
            <person name="Gilbert J.G."/>
            <person name="Harmon C."/>
            <person name="Hayashizaki Y."/>
            <person name="Haussler D."/>
            <person name="Hermjakob H."/>
            <person name="Hokamp K."/>
            <person name="Jang W."/>
            <person name="Johnson L.S."/>
            <person name="Jones T.A."/>
            <person name="Kasif S."/>
            <person name="Kaspryzk A."/>
            <person name="Kennedy S."/>
            <person name="Kent W.J."/>
            <person name="Kitts P."/>
            <person name="Koonin E.V."/>
            <person name="Korf I."/>
            <person name="Kulp D."/>
            <person name="Lancet D."/>
            <person name="Lowe T.M."/>
            <person name="McLysaght A."/>
            <person name="Mikkelsen T."/>
            <person name="Moran J.V."/>
            <person name="Mulder N."/>
            <person name="Pollara V.J."/>
            <person name="Ponting C.P."/>
            <person name="Schuler G."/>
            <person name="Schultz J."/>
            <person name="Slater G."/>
            <person name="Smit A.F."/>
            <person name="Stupka E."/>
            <person name="Szustakowski J."/>
            <person name="Thierry-Mieg D."/>
            <person name="Thierry-Mieg J."/>
            <person name="Wagner L."/>
            <person name="Wallis J."/>
            <person name="Wheeler R."/>
            <person name="Williams A."/>
            <person name="Wolf Y.I."/>
            <person name="Wolfe K.H."/>
            <person name="Yang S.P."/>
            <person name="Yeh R.F."/>
            <person name="Collins F."/>
            <person name="Guyer M.S."/>
            <person name="Peterson J."/>
            <person name="Felsenfeld A."/>
            <person name="Wetterstrand K.A."/>
            <person name="Patrinos A."/>
            <person name="Morgan M.J."/>
            <person name="de Jong P."/>
            <person name="Catanese J.J."/>
            <person name="Osoegawa K."/>
            <person name="Shizuya H."/>
            <person name="Choi S."/>
            <person name="Chen Y.J."/>
        </authorList>
    </citation>
    <scope>NUCLEOTIDE SEQUENCE [LARGE SCALE GENOMIC DNA]</scope>
</reference>
<dbReference type="VEuPathDB" id="HostDB:ENSG00000165671"/>
<dbReference type="GeneTree" id="ENSGT00940000155027"/>
<dbReference type="EMBL" id="AC008570">
    <property type="status" value="NOT_ANNOTATED_CDS"/>
    <property type="molecule type" value="Genomic_DNA"/>
</dbReference>
<evidence type="ECO:0000313" key="2">
    <source>
        <dbReference type="Proteomes" id="UP000005640"/>
    </source>
</evidence>
<proteinExistence type="predicted"/>
<name>D6RG26_HUMAN</name>
<dbReference type="Ensembl" id="ENST00000511258.6">
    <property type="protein sequence ID" value="ENSP00000426428.2"/>
    <property type="gene ID" value="ENSG00000165671.23"/>
</dbReference>
<dbReference type="OrthoDB" id="422362at2759"/>
<reference evidence="1 2" key="2">
    <citation type="journal article" date="2004" name="Nature">
        <title>The DNA sequence and comparative analysis of human chromosome 5.</title>
        <authorList>
            <person name="Schmutz J."/>
            <person name="Martin J."/>
            <person name="Terry A."/>
            <person name="Couronne O."/>
            <person name="Grimwood J."/>
            <person name="Lowry S."/>
            <person name="Gordon L.A."/>
            <person name="Scott D."/>
            <person name="Xie G."/>
            <person name="Huang W."/>
            <person name="Hellsten U."/>
            <person name="Tran-Gyamfi M."/>
            <person name="She X."/>
            <person name="Prabhakar S."/>
            <person name="Aerts A."/>
            <person name="Altherr M."/>
            <person name="Bajorek E."/>
            <person name="Black S."/>
            <person name="Branscomb E."/>
            <person name="Caoile C."/>
            <person name="Challacombe J.F."/>
            <person name="Chan Y.M."/>
            <person name="Denys M."/>
            <person name="Detter J.C."/>
            <person name="Escobar J."/>
            <person name="Flowers D."/>
            <person name="Fotopulos D."/>
            <person name="Glavina T."/>
            <person name="Gomez M."/>
            <person name="Gonzales E."/>
            <person name="Goodstein D."/>
            <person name="Grigoriev I."/>
            <person name="Groza M."/>
            <person name="Hammon N."/>
            <person name="Hawkins T."/>
            <person name="Haydu L."/>
            <person name="Israni S."/>
            <person name="Jett J."/>
            <person name="Kadner K."/>
            <person name="Kimball H."/>
            <person name="Kobayashi A."/>
            <person name="Lopez F."/>
            <person name="Lou Y."/>
            <person name="Martinez D."/>
            <person name="Medina C."/>
            <person name="Morgan J."/>
            <person name="Nandkeshwar R."/>
            <person name="Noonan J.P."/>
            <person name="Pitluck S."/>
            <person name="Pollard M."/>
            <person name="Predki P."/>
            <person name="Priest J."/>
            <person name="Ramirez L."/>
            <person name="Retterer J."/>
            <person name="Rodriguez A."/>
            <person name="Rogers S."/>
            <person name="Salamov A."/>
            <person name="Salazar A."/>
            <person name="Thayer N."/>
            <person name="Tice H."/>
            <person name="Tsai M."/>
            <person name="Ustaszewska A."/>
            <person name="Vo N."/>
            <person name="Wheeler J."/>
            <person name="Wu K."/>
            <person name="Yang J."/>
            <person name="Dickson M."/>
            <person name="Cheng J.F."/>
            <person name="Eichler E.E."/>
            <person name="Olsen A."/>
            <person name="Pennacchio L.A."/>
            <person name="Rokhsar D.S."/>
            <person name="Richardson P."/>
            <person name="Lucas S.M."/>
            <person name="Myers R.M."/>
            <person name="Rubin E.M."/>
        </authorList>
    </citation>
    <scope>NUCLEOTIDE SEQUENCE [LARGE SCALE GENOMIC DNA]</scope>
</reference>
<protein>
    <submittedName>
        <fullName evidence="1">Nuclear receptor binding SET domain protein 1</fullName>
    </submittedName>
</protein>
<dbReference type="ChiTaRS" id="NSD1">
    <property type="organism name" value="human"/>
</dbReference>
<dbReference type="Proteomes" id="UP000005640">
    <property type="component" value="Chromosome 5"/>
</dbReference>